<keyword evidence="4" id="KW-1185">Reference proteome</keyword>
<dbReference type="InterPro" id="IPR047793">
    <property type="entry name" value="LiaF_C"/>
</dbReference>
<dbReference type="Pfam" id="PF09922">
    <property type="entry name" value="LiaF-like_C"/>
    <property type="match status" value="1"/>
</dbReference>
<dbReference type="OrthoDB" id="2351415at2"/>
<dbReference type="Proteomes" id="UP000187550">
    <property type="component" value="Unassembled WGS sequence"/>
</dbReference>
<feature type="domain" description="Cell wall-active antibiotics response LiaF-like C-terminal" evidence="2">
    <location>
        <begin position="116"/>
        <end position="230"/>
    </location>
</feature>
<dbReference type="NCBIfam" id="NF040535">
    <property type="entry name" value="LiaF_C_term"/>
    <property type="match status" value="1"/>
</dbReference>
<evidence type="ECO:0000259" key="2">
    <source>
        <dbReference type="Pfam" id="PF09922"/>
    </source>
</evidence>
<keyword evidence="1" id="KW-1133">Transmembrane helix</keyword>
<gene>
    <name evidence="3" type="ORF">SAMN05428946_1123</name>
</gene>
<dbReference type="InterPro" id="IPR024425">
    <property type="entry name" value="LiaF-like_C"/>
</dbReference>
<dbReference type="InterPro" id="IPR016975">
    <property type="entry name" value="Cell_wall_LiaF"/>
</dbReference>
<feature type="transmembrane region" description="Helical" evidence="1">
    <location>
        <begin position="57"/>
        <end position="84"/>
    </location>
</feature>
<dbReference type="AlphaFoldDB" id="A0A1U7PLP5"/>
<dbReference type="STRING" id="550447.SAMN05428946_1123"/>
<keyword evidence="1" id="KW-0472">Membrane</keyword>
<reference evidence="4" key="1">
    <citation type="submission" date="2017-01" db="EMBL/GenBank/DDBJ databases">
        <authorList>
            <person name="Varghese N."/>
            <person name="Submissions S."/>
        </authorList>
    </citation>
    <scope>NUCLEOTIDE SEQUENCE [LARGE SCALE GENOMIC DNA]</scope>
    <source>
        <strain evidence="4">MNA4</strain>
    </source>
</reference>
<accession>A0A1U7PLP5</accession>
<evidence type="ECO:0000313" key="4">
    <source>
        <dbReference type="Proteomes" id="UP000187550"/>
    </source>
</evidence>
<dbReference type="EMBL" id="FTPL01000001">
    <property type="protein sequence ID" value="SIT74973.1"/>
    <property type="molecule type" value="Genomic_DNA"/>
</dbReference>
<dbReference type="PIRSF" id="PIRSF031509">
    <property type="entry name" value="Cell_wall_LiaF/YvqF"/>
    <property type="match status" value="1"/>
</dbReference>
<proteinExistence type="predicted"/>
<keyword evidence="1" id="KW-0812">Transmembrane</keyword>
<organism evidence="3 4">
    <name type="scientific">Edaphobacillus lindanitolerans</name>
    <dbReference type="NCBI Taxonomy" id="550447"/>
    <lineage>
        <taxon>Bacteria</taxon>
        <taxon>Bacillati</taxon>
        <taxon>Bacillota</taxon>
        <taxon>Bacilli</taxon>
        <taxon>Bacillales</taxon>
        <taxon>Bacillaceae</taxon>
        <taxon>Edaphobacillus</taxon>
    </lineage>
</organism>
<evidence type="ECO:0000313" key="3">
    <source>
        <dbReference type="EMBL" id="SIT74973.1"/>
    </source>
</evidence>
<dbReference type="GO" id="GO:0016020">
    <property type="term" value="C:membrane"/>
    <property type="evidence" value="ECO:0007669"/>
    <property type="project" value="InterPro"/>
</dbReference>
<feature type="transmembrane region" description="Helical" evidence="1">
    <location>
        <begin position="12"/>
        <end position="45"/>
    </location>
</feature>
<protein>
    <submittedName>
        <fullName evidence="3">Predicted membrane protein</fullName>
    </submittedName>
</protein>
<name>A0A1U7PLP5_9BACI</name>
<dbReference type="RefSeq" id="WP_076757330.1">
    <property type="nucleotide sequence ID" value="NZ_FTPL01000001.1"/>
</dbReference>
<sequence length="233" mass="27019">MNRLTTDQLRLILIGFLLLVFAEAAFSHNGSIVFALLGAGFIYYGLRKRHKWLLWTGVFFLVIALLSLWTLRLFVFGILAYIFYQMWKGMPSEEITRPLREYRPETPNGIIRNRLFSVQSTPFTAYEWEDIHIQGLFGDLHVDVTETVLPKGTSFISVRQGIGKIRIDVPYEIPVRVHYTTLLGDSRLFNRHRSRLVNEQLHMKDGYGQEERPAAELIITIATWFGDVEVSRK</sequence>
<evidence type="ECO:0000256" key="1">
    <source>
        <dbReference type="SAM" id="Phobius"/>
    </source>
</evidence>